<name>A0A379PJH4_ECTOL</name>
<dbReference type="GO" id="GO:0005829">
    <property type="term" value="C:cytosol"/>
    <property type="evidence" value="ECO:0007669"/>
    <property type="project" value="TreeGrafter"/>
</dbReference>
<dbReference type="PANTHER" id="PTHR43353:SF5">
    <property type="entry name" value="SUCCINATE-SEMIALDEHYDE DEHYDROGENASE, MITOCHONDRIAL"/>
    <property type="match status" value="1"/>
</dbReference>
<dbReference type="Pfam" id="PF00171">
    <property type="entry name" value="Aldedh"/>
    <property type="match status" value="1"/>
</dbReference>
<evidence type="ECO:0000256" key="1">
    <source>
        <dbReference type="ARBA" id="ARBA00009986"/>
    </source>
</evidence>
<dbReference type="Proteomes" id="UP000255303">
    <property type="component" value="Unassembled WGS sequence"/>
</dbReference>
<dbReference type="InterPro" id="IPR050740">
    <property type="entry name" value="Aldehyde_DH_Superfamily"/>
</dbReference>
<dbReference type="EMBL" id="UGUV01000004">
    <property type="protein sequence ID" value="SUE72807.1"/>
    <property type="molecule type" value="Genomic_DNA"/>
</dbReference>
<dbReference type="GO" id="GO:0009450">
    <property type="term" value="P:gamma-aminobutyric acid catabolic process"/>
    <property type="evidence" value="ECO:0007669"/>
    <property type="project" value="TreeGrafter"/>
</dbReference>
<dbReference type="InterPro" id="IPR015590">
    <property type="entry name" value="Aldehyde_DH_dom"/>
</dbReference>
<sequence length="265" mass="30002">MQLKDPQLLRQQAYIDGQWLDADSGQTIAVNNPALARSSAMFRRWPCGNSPRRRSRREGAAGLACADAKERANKLRRWFELLMENQDDLGRLMTLEQGKPLAEAKGEIAYAASFIEWFAEEAKRVYGDVIPGHQPDKRLIVIKQPIGVTAAITPWNFPRRDDHPQGRPGPGRWLHHGHQAGFANPILRPGPGRAGRACRHPERCAERGHRQRRRSGWRADQQPHRAQAVLHWLDRNRSPTDGRVRAGHQEGVAGAGRQRAVHRLR</sequence>
<organism evidence="5 6">
    <name type="scientific">Ectopseudomonas oleovorans</name>
    <name type="common">Pseudomonas oleovorans</name>
    <dbReference type="NCBI Taxonomy" id="301"/>
    <lineage>
        <taxon>Bacteria</taxon>
        <taxon>Pseudomonadati</taxon>
        <taxon>Pseudomonadota</taxon>
        <taxon>Gammaproteobacteria</taxon>
        <taxon>Pseudomonadales</taxon>
        <taxon>Pseudomonadaceae</taxon>
        <taxon>Ectopseudomonas</taxon>
    </lineage>
</organism>
<feature type="region of interest" description="Disordered" evidence="3">
    <location>
        <begin position="187"/>
        <end position="224"/>
    </location>
</feature>
<evidence type="ECO:0000256" key="2">
    <source>
        <dbReference type="ARBA" id="ARBA00023002"/>
    </source>
</evidence>
<evidence type="ECO:0000256" key="3">
    <source>
        <dbReference type="SAM" id="MobiDB-lite"/>
    </source>
</evidence>
<dbReference type="InterPro" id="IPR016161">
    <property type="entry name" value="Ald_DH/histidinol_DH"/>
</dbReference>
<dbReference type="AlphaFoldDB" id="A0A379PJH4"/>
<dbReference type="Gene3D" id="3.40.605.10">
    <property type="entry name" value="Aldehyde Dehydrogenase, Chain A, domain 1"/>
    <property type="match status" value="1"/>
</dbReference>
<comment type="similarity">
    <text evidence="1">Belongs to the aldehyde dehydrogenase family.</text>
</comment>
<dbReference type="FunFam" id="3.40.605.10:FF:000063">
    <property type="entry name" value="Succinate-semialdehyde dehydrogenase, mitochondrial"/>
    <property type="match status" value="1"/>
</dbReference>
<dbReference type="GO" id="GO:0036243">
    <property type="term" value="F:succinate-semialdehyde dehydrogenase (NADP+) activity"/>
    <property type="evidence" value="ECO:0007669"/>
    <property type="project" value="UniProtKB-EC"/>
</dbReference>
<evidence type="ECO:0000259" key="4">
    <source>
        <dbReference type="Pfam" id="PF00171"/>
    </source>
</evidence>
<feature type="region of interest" description="Disordered" evidence="3">
    <location>
        <begin position="241"/>
        <end position="265"/>
    </location>
</feature>
<dbReference type="PANTHER" id="PTHR43353">
    <property type="entry name" value="SUCCINATE-SEMIALDEHYDE DEHYDROGENASE, MITOCHONDRIAL"/>
    <property type="match status" value="1"/>
</dbReference>
<feature type="domain" description="Aldehyde dehydrogenase" evidence="4">
    <location>
        <begin position="57"/>
        <end position="158"/>
    </location>
</feature>
<proteinExistence type="inferred from homology"/>
<gene>
    <name evidence="5" type="primary">gabD1_3</name>
    <name evidence="5" type="ORF">NCTC10692_04963</name>
</gene>
<reference evidence="5 6" key="1">
    <citation type="submission" date="2018-06" db="EMBL/GenBank/DDBJ databases">
        <authorList>
            <consortium name="Pathogen Informatics"/>
            <person name="Doyle S."/>
        </authorList>
    </citation>
    <scope>NUCLEOTIDE SEQUENCE [LARGE SCALE GENOMIC DNA]</scope>
    <source>
        <strain evidence="5 6">NCTC10692</strain>
    </source>
</reference>
<evidence type="ECO:0000313" key="6">
    <source>
        <dbReference type="Proteomes" id="UP000255303"/>
    </source>
</evidence>
<evidence type="ECO:0000313" key="5">
    <source>
        <dbReference type="EMBL" id="SUE72807.1"/>
    </source>
</evidence>
<feature type="compositionally biased region" description="Basic and acidic residues" evidence="3">
    <location>
        <begin position="199"/>
        <end position="208"/>
    </location>
</feature>
<dbReference type="GO" id="GO:0004777">
    <property type="term" value="F:succinate-semialdehyde dehydrogenase (NAD+) activity"/>
    <property type="evidence" value="ECO:0007669"/>
    <property type="project" value="TreeGrafter"/>
</dbReference>
<dbReference type="InterPro" id="IPR016162">
    <property type="entry name" value="Ald_DH_N"/>
</dbReference>
<dbReference type="EC" id="1.2.1.79" evidence="5"/>
<protein>
    <submittedName>
        <fullName evidence="5">Succinate-semialdehyde dehydrogenase</fullName>
        <ecNumber evidence="5">1.2.1.79</ecNumber>
    </submittedName>
</protein>
<keyword evidence="2 5" id="KW-0560">Oxidoreductase</keyword>
<dbReference type="SUPFAM" id="SSF53720">
    <property type="entry name" value="ALDH-like"/>
    <property type="match status" value="1"/>
</dbReference>
<accession>A0A379PJH4</accession>